<dbReference type="AlphaFoldDB" id="A0A8J7TMU8"/>
<comment type="caution">
    <text evidence="1">The sequence shown here is derived from an EMBL/GenBank/DDBJ whole genome shotgun (WGS) entry which is preliminary data.</text>
</comment>
<accession>A0A8J7TMU8</accession>
<gene>
    <name evidence="1" type="ORF">J0M35_08360</name>
</gene>
<proteinExistence type="predicted"/>
<protein>
    <submittedName>
        <fullName evidence="1">Uncharacterized protein</fullName>
    </submittedName>
</protein>
<name>A0A8J7TMU8_9BACT</name>
<sequence length="45" mass="5009">MRSTVITFLALSIALITEGILSRRQQRYAQTTAPKGELAYVLPET</sequence>
<evidence type="ECO:0000313" key="1">
    <source>
        <dbReference type="EMBL" id="MBN8660358.1"/>
    </source>
</evidence>
<dbReference type="EMBL" id="JAFLCK010000009">
    <property type="protein sequence ID" value="MBN8660358.1"/>
    <property type="molecule type" value="Genomic_DNA"/>
</dbReference>
<evidence type="ECO:0000313" key="2">
    <source>
        <dbReference type="Proteomes" id="UP000664277"/>
    </source>
</evidence>
<reference evidence="1" key="1">
    <citation type="submission" date="2021-02" db="EMBL/GenBank/DDBJ databases">
        <title>Genome-Resolved Metagenomics of a Microbial Community Performing Photosynthetic Biological Nutrient Removal.</title>
        <authorList>
            <person name="Mcdaniel E.A."/>
        </authorList>
    </citation>
    <scope>NUCLEOTIDE SEQUENCE</scope>
    <source>
        <strain evidence="1">UWPOB_OBS1</strain>
    </source>
</reference>
<dbReference type="Proteomes" id="UP000664277">
    <property type="component" value="Unassembled WGS sequence"/>
</dbReference>
<organism evidence="1 2">
    <name type="scientific">Candidatus Obscuribacter phosphatis</name>
    <dbReference type="NCBI Taxonomy" id="1906157"/>
    <lineage>
        <taxon>Bacteria</taxon>
        <taxon>Bacillati</taxon>
        <taxon>Candidatus Melainabacteria</taxon>
        <taxon>Candidatus Obscuribacterales</taxon>
        <taxon>Candidatus Obscuribacteraceae</taxon>
        <taxon>Candidatus Obscuribacter</taxon>
    </lineage>
</organism>